<organism evidence="2">
    <name type="scientific">marine sediment metagenome</name>
    <dbReference type="NCBI Taxonomy" id="412755"/>
    <lineage>
        <taxon>unclassified sequences</taxon>
        <taxon>metagenomes</taxon>
        <taxon>ecological metagenomes</taxon>
    </lineage>
</organism>
<keyword evidence="1" id="KW-0812">Transmembrane</keyword>
<feature type="transmembrane region" description="Helical" evidence="1">
    <location>
        <begin position="24"/>
        <end position="48"/>
    </location>
</feature>
<feature type="non-terminal residue" evidence="2">
    <location>
        <position position="1"/>
    </location>
</feature>
<keyword evidence="1" id="KW-0472">Membrane</keyword>
<proteinExistence type="predicted"/>
<sequence>FTIGMDLYALTNKTVYLPRLDVPLILLFFIFLPPIWNIFVVEFLNFFEIKLNKDSKYIKFMMFLNFFSIFMLLFFIILVLLLLRKVYINWLNLEVISLLGRGLI</sequence>
<dbReference type="EMBL" id="BARS01023690">
    <property type="protein sequence ID" value="GAG13484.1"/>
    <property type="molecule type" value="Genomic_DNA"/>
</dbReference>
<comment type="caution">
    <text evidence="2">The sequence shown here is derived from an EMBL/GenBank/DDBJ whole genome shotgun (WGS) entry which is preliminary data.</text>
</comment>
<gene>
    <name evidence="2" type="ORF">S01H1_37709</name>
</gene>
<reference evidence="2" key="1">
    <citation type="journal article" date="2014" name="Front. Microbiol.">
        <title>High frequency of phylogenetically diverse reductive dehalogenase-homologous genes in deep subseafloor sedimentary metagenomes.</title>
        <authorList>
            <person name="Kawai M."/>
            <person name="Futagami T."/>
            <person name="Toyoda A."/>
            <person name="Takaki Y."/>
            <person name="Nishi S."/>
            <person name="Hori S."/>
            <person name="Arai W."/>
            <person name="Tsubouchi T."/>
            <person name="Morono Y."/>
            <person name="Uchiyama I."/>
            <person name="Ito T."/>
            <person name="Fujiyama A."/>
            <person name="Inagaki F."/>
            <person name="Takami H."/>
        </authorList>
    </citation>
    <scope>NUCLEOTIDE SEQUENCE</scope>
    <source>
        <strain evidence="2">Expedition CK06-06</strain>
    </source>
</reference>
<protein>
    <submittedName>
        <fullName evidence="2">Uncharacterized protein</fullName>
    </submittedName>
</protein>
<evidence type="ECO:0000256" key="1">
    <source>
        <dbReference type="SAM" id="Phobius"/>
    </source>
</evidence>
<dbReference type="AlphaFoldDB" id="X0V5N9"/>
<name>X0V5N9_9ZZZZ</name>
<accession>X0V5N9</accession>
<keyword evidence="1" id="KW-1133">Transmembrane helix</keyword>
<evidence type="ECO:0000313" key="2">
    <source>
        <dbReference type="EMBL" id="GAG13484.1"/>
    </source>
</evidence>
<feature type="transmembrane region" description="Helical" evidence="1">
    <location>
        <begin position="60"/>
        <end position="83"/>
    </location>
</feature>